<reference evidence="3" key="1">
    <citation type="submission" date="2012-12" db="EMBL/GenBank/DDBJ databases">
        <authorList>
            <person name="Hellsten U."/>
            <person name="Grimwood J."/>
            <person name="Chapman J.A."/>
            <person name="Shapiro H."/>
            <person name="Aerts A."/>
            <person name="Otillar R.P."/>
            <person name="Terry A.Y."/>
            <person name="Boore J.L."/>
            <person name="Simakov O."/>
            <person name="Marletaz F."/>
            <person name="Cho S.-J."/>
            <person name="Edsinger-Gonzales E."/>
            <person name="Havlak P."/>
            <person name="Kuo D.-H."/>
            <person name="Larsson T."/>
            <person name="Lv J."/>
            <person name="Arendt D."/>
            <person name="Savage R."/>
            <person name="Osoegawa K."/>
            <person name="de Jong P."/>
            <person name="Lindberg D.R."/>
            <person name="Seaver E.C."/>
            <person name="Weisblat D.A."/>
            <person name="Putnam N.H."/>
            <person name="Grigoriev I.V."/>
            <person name="Rokhsar D.S."/>
        </authorList>
    </citation>
    <scope>NUCLEOTIDE SEQUENCE</scope>
</reference>
<dbReference type="RefSeq" id="XP_009031714.1">
    <property type="nucleotide sequence ID" value="XM_009033466.1"/>
</dbReference>
<protein>
    <submittedName>
        <fullName evidence="1 2">Uncharacterized protein</fullName>
    </submittedName>
</protein>
<dbReference type="EMBL" id="AMQM01010574">
    <property type="status" value="NOT_ANNOTATED_CDS"/>
    <property type="molecule type" value="Genomic_DNA"/>
</dbReference>
<sequence>MVSGPSLQICFIFAMFKVESAIFEDFADVVVANCAVVTDVADEIVIRTFKNFVEGFAATTVVVVGMAEIVVLAVAVDSGATTKDTPVESVETFGAEVVANEKSVTEDLVTDVGDFSAICLPLLKLGLTRQFFGGDLEGRGKTFPGVVRCFLFLKTTVFRELALLPLPLEVLLSSPLLLMVSKVVAVVTAAAGVVATVVLDELEYDDGVEIKISLGLCCMDEDFVVEAAVSLFMTLFCVVEIFSFVEFLTVFASELVSAADDVAVVVDDVFKIVDGADTFVIGLIEARASTANVVVDAAADIVDVVAGDVTDINNDDVDVDEDGSVLLIFPIASVDDEDDVTDDVTDDLLVAAN</sequence>
<accession>T1FLF5</accession>
<evidence type="ECO:0000313" key="2">
    <source>
        <dbReference type="EnsemblMetazoa" id="HelroP184541"/>
    </source>
</evidence>
<dbReference type="HOGENOM" id="CLU_786610_0_0_1"/>
<evidence type="ECO:0000313" key="3">
    <source>
        <dbReference type="Proteomes" id="UP000015101"/>
    </source>
</evidence>
<proteinExistence type="predicted"/>
<dbReference type="KEGG" id="hro:HELRODRAFT_184541"/>
<dbReference type="GeneID" id="20209654"/>
<dbReference type="CTD" id="20209654"/>
<dbReference type="Proteomes" id="UP000015101">
    <property type="component" value="Unassembled WGS sequence"/>
</dbReference>
<reference evidence="1 3" key="2">
    <citation type="journal article" date="2013" name="Nature">
        <title>Insights into bilaterian evolution from three spiralian genomes.</title>
        <authorList>
            <person name="Simakov O."/>
            <person name="Marletaz F."/>
            <person name="Cho S.J."/>
            <person name="Edsinger-Gonzales E."/>
            <person name="Havlak P."/>
            <person name="Hellsten U."/>
            <person name="Kuo D.H."/>
            <person name="Larsson T."/>
            <person name="Lv J."/>
            <person name="Arendt D."/>
            <person name="Savage R."/>
            <person name="Osoegawa K."/>
            <person name="de Jong P."/>
            <person name="Grimwood J."/>
            <person name="Chapman J.A."/>
            <person name="Shapiro H."/>
            <person name="Aerts A."/>
            <person name="Otillar R.P."/>
            <person name="Terry A.Y."/>
            <person name="Boore J.L."/>
            <person name="Grigoriev I.V."/>
            <person name="Lindberg D.R."/>
            <person name="Seaver E.C."/>
            <person name="Weisblat D.A."/>
            <person name="Putnam N.H."/>
            <person name="Rokhsar D.S."/>
        </authorList>
    </citation>
    <scope>NUCLEOTIDE SEQUENCE</scope>
</reference>
<dbReference type="EMBL" id="KB097767">
    <property type="protein sequence ID" value="ESN90187.1"/>
    <property type="molecule type" value="Genomic_DNA"/>
</dbReference>
<dbReference type="EnsemblMetazoa" id="HelroT184541">
    <property type="protein sequence ID" value="HelroP184541"/>
    <property type="gene ID" value="HelroG184541"/>
</dbReference>
<dbReference type="AlphaFoldDB" id="T1FLF5"/>
<gene>
    <name evidence="2" type="primary">20209654</name>
    <name evidence="1" type="ORF">HELRODRAFT_184541</name>
</gene>
<reference evidence="2" key="3">
    <citation type="submission" date="2015-06" db="UniProtKB">
        <authorList>
            <consortium name="EnsemblMetazoa"/>
        </authorList>
    </citation>
    <scope>IDENTIFICATION</scope>
</reference>
<evidence type="ECO:0000313" key="1">
    <source>
        <dbReference type="EMBL" id="ESN90187.1"/>
    </source>
</evidence>
<name>T1FLF5_HELRO</name>
<keyword evidence="3" id="KW-1185">Reference proteome</keyword>
<dbReference type="InParanoid" id="T1FLF5"/>
<organism evidence="2 3">
    <name type="scientific">Helobdella robusta</name>
    <name type="common">Californian leech</name>
    <dbReference type="NCBI Taxonomy" id="6412"/>
    <lineage>
        <taxon>Eukaryota</taxon>
        <taxon>Metazoa</taxon>
        <taxon>Spiralia</taxon>
        <taxon>Lophotrochozoa</taxon>
        <taxon>Annelida</taxon>
        <taxon>Clitellata</taxon>
        <taxon>Hirudinea</taxon>
        <taxon>Rhynchobdellida</taxon>
        <taxon>Glossiphoniidae</taxon>
        <taxon>Helobdella</taxon>
    </lineage>
</organism>